<feature type="chain" id="PRO_5046318221" description="PXPV repeat-containing protein" evidence="1">
    <location>
        <begin position="25"/>
        <end position="92"/>
    </location>
</feature>
<comment type="caution">
    <text evidence="2">The sequence shown here is derived from an EMBL/GenBank/DDBJ whole genome shotgun (WGS) entry which is preliminary data.</text>
</comment>
<evidence type="ECO:0008006" key="4">
    <source>
        <dbReference type="Google" id="ProtNLM"/>
    </source>
</evidence>
<reference evidence="2 3" key="1">
    <citation type="submission" date="2024-06" db="EMBL/GenBank/DDBJ databases">
        <title>Genomic Encyclopedia of Type Strains, Phase IV (KMG-IV): sequencing the most valuable type-strain genomes for metagenomic binning, comparative biology and taxonomic classification.</title>
        <authorList>
            <person name="Goeker M."/>
        </authorList>
    </citation>
    <scope>NUCLEOTIDE SEQUENCE [LARGE SCALE GENOMIC DNA]</scope>
    <source>
        <strain evidence="2 3">DSM 21331</strain>
    </source>
</reference>
<dbReference type="RefSeq" id="WP_238279113.1">
    <property type="nucleotide sequence ID" value="NZ_BPQL01000050.1"/>
</dbReference>
<gene>
    <name evidence="2" type="ORF">ABID43_003917</name>
</gene>
<organism evidence="2 3">
    <name type="scientific">Methylobacterium goesingense</name>
    <dbReference type="NCBI Taxonomy" id="243690"/>
    <lineage>
        <taxon>Bacteria</taxon>
        <taxon>Pseudomonadati</taxon>
        <taxon>Pseudomonadota</taxon>
        <taxon>Alphaproteobacteria</taxon>
        <taxon>Hyphomicrobiales</taxon>
        <taxon>Methylobacteriaceae</taxon>
        <taxon>Methylobacterium</taxon>
    </lineage>
</organism>
<evidence type="ECO:0000313" key="2">
    <source>
        <dbReference type="EMBL" id="MET3694355.1"/>
    </source>
</evidence>
<proteinExistence type="predicted"/>
<protein>
    <recommendedName>
        <fullName evidence="4">PXPV repeat-containing protein</fullName>
    </recommendedName>
</protein>
<accession>A0ABV2LC10</accession>
<keyword evidence="1" id="KW-0732">Signal</keyword>
<name>A0ABV2LC10_9HYPH</name>
<evidence type="ECO:0000313" key="3">
    <source>
        <dbReference type="Proteomes" id="UP001549145"/>
    </source>
</evidence>
<dbReference type="InterPro" id="IPR058110">
    <property type="entry name" value="GCG_CRPN_dom"/>
</dbReference>
<evidence type="ECO:0000256" key="1">
    <source>
        <dbReference type="SAM" id="SignalP"/>
    </source>
</evidence>
<dbReference type="Proteomes" id="UP001549145">
    <property type="component" value="Unassembled WGS sequence"/>
</dbReference>
<dbReference type="EMBL" id="JBEPMM010000014">
    <property type="protein sequence ID" value="MET3694355.1"/>
    <property type="molecule type" value="Genomic_DNA"/>
</dbReference>
<sequence length="92" mass="9918">MSVKSLVTALAVTCGVSLASAAHAAPIAPTPAGTLAGAAVETVAYGCGPGFIPNRFGYCRPMYRPYGYFRPRPFYGPRYGYYRPRPLYGPFF</sequence>
<feature type="signal peptide" evidence="1">
    <location>
        <begin position="1"/>
        <end position="24"/>
    </location>
</feature>
<keyword evidence="3" id="KW-1185">Reference proteome</keyword>
<dbReference type="NCBIfam" id="NF047412">
    <property type="entry name" value="sig_GCG_CRPN_rpt"/>
    <property type="match status" value="1"/>
</dbReference>